<keyword evidence="6" id="KW-1185">Reference proteome</keyword>
<reference evidence="5" key="2">
    <citation type="journal article" date="2022" name="Res Sq">
        <title>Comparative Genomics Reveals Insights into the Divergent Evolution of Astigmatic Mites and Household Pest Adaptations.</title>
        <authorList>
            <person name="Xiong Q."/>
            <person name="Wan A.T.-Y."/>
            <person name="Liu X.-Y."/>
            <person name="Fung C.S.-H."/>
            <person name="Xiao X."/>
            <person name="Malainual N."/>
            <person name="Hou J."/>
            <person name="Wang L."/>
            <person name="Wang M."/>
            <person name="Yang K."/>
            <person name="Cui Y."/>
            <person name="Leung E."/>
            <person name="Nong W."/>
            <person name="Shin S.-K."/>
            <person name="Au S."/>
            <person name="Jeong K.Y."/>
            <person name="Chew F.T."/>
            <person name="Hui J."/>
            <person name="Leung T.F."/>
            <person name="Tungtrongchitr A."/>
            <person name="Zhong N."/>
            <person name="Liu Z."/>
            <person name="Tsui S."/>
        </authorList>
    </citation>
    <scope>NUCLEOTIDE SEQUENCE</scope>
    <source>
        <strain evidence="5">Derf</strain>
        <tissue evidence="5">Whole organism</tissue>
    </source>
</reference>
<dbReference type="EMBL" id="ASGP02000009">
    <property type="protein sequence ID" value="KAH9491146.1"/>
    <property type="molecule type" value="Genomic_DNA"/>
</dbReference>
<feature type="compositionally biased region" description="Low complexity" evidence="3">
    <location>
        <begin position="661"/>
        <end position="678"/>
    </location>
</feature>
<dbReference type="InterPro" id="IPR018979">
    <property type="entry name" value="FERM_N"/>
</dbReference>
<dbReference type="GO" id="GO:0070161">
    <property type="term" value="C:anchoring junction"/>
    <property type="evidence" value="ECO:0007669"/>
    <property type="project" value="UniProtKB-SubCell"/>
</dbReference>
<dbReference type="InterPro" id="IPR019748">
    <property type="entry name" value="FERM_central"/>
</dbReference>
<dbReference type="PROSITE" id="PS50057">
    <property type="entry name" value="FERM_3"/>
    <property type="match status" value="1"/>
</dbReference>
<dbReference type="SUPFAM" id="SSF50729">
    <property type="entry name" value="PH domain-like"/>
    <property type="match status" value="1"/>
</dbReference>
<evidence type="ECO:0000256" key="2">
    <source>
        <dbReference type="ARBA" id="ARBA00022949"/>
    </source>
</evidence>
<feature type="region of interest" description="Disordered" evidence="3">
    <location>
        <begin position="661"/>
        <end position="682"/>
    </location>
</feature>
<evidence type="ECO:0000256" key="1">
    <source>
        <dbReference type="ARBA" id="ARBA00004282"/>
    </source>
</evidence>
<dbReference type="InterPro" id="IPR018980">
    <property type="entry name" value="FERM_PH-like_C"/>
</dbReference>
<evidence type="ECO:0000259" key="4">
    <source>
        <dbReference type="PROSITE" id="PS50057"/>
    </source>
</evidence>
<dbReference type="GO" id="GO:0005856">
    <property type="term" value="C:cytoskeleton"/>
    <property type="evidence" value="ECO:0007669"/>
    <property type="project" value="TreeGrafter"/>
</dbReference>
<dbReference type="SUPFAM" id="SSF54236">
    <property type="entry name" value="Ubiquitin-like"/>
    <property type="match status" value="1"/>
</dbReference>
<comment type="subcellular location">
    <subcellularLocation>
        <location evidence="1">Cell junction</location>
    </subcellularLocation>
</comment>
<dbReference type="PANTHER" id="PTHR23280">
    <property type="entry name" value="4.1 G PROTEIN"/>
    <property type="match status" value="1"/>
</dbReference>
<dbReference type="SMART" id="SM01196">
    <property type="entry name" value="FERM_C"/>
    <property type="match status" value="1"/>
</dbReference>
<feature type="compositionally biased region" description="Basic residues" evidence="3">
    <location>
        <begin position="611"/>
        <end position="620"/>
    </location>
</feature>
<evidence type="ECO:0000313" key="6">
    <source>
        <dbReference type="Proteomes" id="UP000790347"/>
    </source>
</evidence>
<dbReference type="GO" id="GO:0071944">
    <property type="term" value="C:cell periphery"/>
    <property type="evidence" value="ECO:0007669"/>
    <property type="project" value="UniProtKB-ARBA"/>
</dbReference>
<dbReference type="Pfam" id="PF09380">
    <property type="entry name" value="FERM_C"/>
    <property type="match status" value="1"/>
</dbReference>
<dbReference type="InterPro" id="IPR000299">
    <property type="entry name" value="FERM_domain"/>
</dbReference>
<dbReference type="PANTHER" id="PTHR23280:SF4">
    <property type="entry name" value="BAND 4.1-LIKE PROTEIN 4A"/>
    <property type="match status" value="1"/>
</dbReference>
<proteinExistence type="predicted"/>
<dbReference type="SUPFAM" id="SSF47031">
    <property type="entry name" value="Second domain of FERM"/>
    <property type="match status" value="1"/>
</dbReference>
<feature type="region of interest" description="Disordered" evidence="3">
    <location>
        <begin position="579"/>
        <end position="624"/>
    </location>
</feature>
<dbReference type="GO" id="GO:0031032">
    <property type="term" value="P:actomyosin structure organization"/>
    <property type="evidence" value="ECO:0007669"/>
    <property type="project" value="TreeGrafter"/>
</dbReference>
<dbReference type="AlphaFoldDB" id="A0A922HFH8"/>
<dbReference type="InterPro" id="IPR029071">
    <property type="entry name" value="Ubiquitin-like_domsf"/>
</dbReference>
<dbReference type="CDD" id="cd14473">
    <property type="entry name" value="FERM_B-lobe"/>
    <property type="match status" value="1"/>
</dbReference>
<comment type="caution">
    <text evidence="5">The sequence shown here is derived from an EMBL/GenBank/DDBJ whole genome shotgun (WGS) entry which is preliminary data.</text>
</comment>
<name>A0A922HFH8_DERFA</name>
<dbReference type="GO" id="GO:0009887">
    <property type="term" value="P:animal organ morphogenesis"/>
    <property type="evidence" value="ECO:0007669"/>
    <property type="project" value="UniProtKB-ARBA"/>
</dbReference>
<dbReference type="InterPro" id="IPR019749">
    <property type="entry name" value="Band_41_domain"/>
</dbReference>
<dbReference type="Pfam" id="PF00373">
    <property type="entry name" value="FERM_M"/>
    <property type="match status" value="1"/>
</dbReference>
<dbReference type="Pfam" id="PF09379">
    <property type="entry name" value="FERM_N"/>
    <property type="match status" value="1"/>
</dbReference>
<reference evidence="5" key="1">
    <citation type="submission" date="2013-05" db="EMBL/GenBank/DDBJ databases">
        <authorList>
            <person name="Yim A.K.Y."/>
            <person name="Chan T.F."/>
            <person name="Ji K.M."/>
            <person name="Liu X.Y."/>
            <person name="Zhou J.W."/>
            <person name="Li R.Q."/>
            <person name="Yang K.Y."/>
            <person name="Li J."/>
            <person name="Li M."/>
            <person name="Law P.T.W."/>
            <person name="Wu Y.L."/>
            <person name="Cai Z.L."/>
            <person name="Qin H."/>
            <person name="Bao Y."/>
            <person name="Leung R.K.K."/>
            <person name="Ng P.K.S."/>
            <person name="Zou J."/>
            <person name="Zhong X.J."/>
            <person name="Ran P.X."/>
            <person name="Zhong N.S."/>
            <person name="Liu Z.G."/>
            <person name="Tsui S.K.W."/>
        </authorList>
    </citation>
    <scope>NUCLEOTIDE SEQUENCE</scope>
    <source>
        <strain evidence="5">Derf</strain>
        <tissue evidence="5">Whole organism</tissue>
    </source>
</reference>
<dbReference type="Gene3D" id="1.20.80.10">
    <property type="match status" value="1"/>
</dbReference>
<evidence type="ECO:0000313" key="5">
    <source>
        <dbReference type="EMBL" id="KAH9491146.1"/>
    </source>
</evidence>
<sequence length="897" mass="104298">MKCFGTSNKVYRCKIVLLDETELIQEIKESQKGQDILDIVFKHLDLLETVYFGLRFIDSKGFSNWLEPNKNAIKQVKEIEPITLYFGVKFYSSDPCKLREECTRYQFFLQIKQDIQQSRLPVTNELAAQLLAFIIQCKRFDFLIQSDLNDFVFNVCHLFTKQKPTAELGDYDPKIHQFGYVSEFCWIENQSLDFENKVCDLHKKLIGQIPTAVEMQFLERVKWLDLYGCELHSVMAEDRYEYYLGLGPHGIIVLKNKLKIAYYYWPRIIKIWRKGKFFMIKVIDKNNVDKTYGFEMYDRPSTNRIYKSCKDHKEFFKLSQSIRMQPSYLLSHINDGNKLSSLSLSNGAIRMINQDFNRPNPSLIRVSSRRFRRTGVPDGSESMWWCGGGGISGSNNNKCLQPICRFNSTPSIPKAEYGAINPYHKSESGLFSKSASASPLSVRSAFVARYDYGRMNYVSPMKRNASSTSLRRNRSSRSADNDSEISRYSRHSSSKVMAIHSSSIHNNGIGIGGGCSSDINDGSGYMPRSRRKYYIEPRMVEWDETMDRRNNYSTMPTTSTMAKQCSNAVVRNVNKIIYQSSNHNHHHHHHDSDSETEDRRRYMQPSSPTPLHHRSNRSLNRKSTVPTEIQKYIFHEPIDTTGYTEAEKKNIQFTKIRTEPQLSKSKYQQQQQQQQSSKSDVEYYLGNRITNRYDKMNNPNFMDRKPMMNLNRIMDVHQQQHSPTQIMNVGMATDNSNSKIYYDKSNVNESHNNHHHSSNIMAVTTPPTRYYFDQRNLVNGHHYPQQQQQQQHQQHNNNNKIQIHHHHHELHFYHHIVRHIIQIMMYDYKTTAAATTTTTITKGSNMNGGITMDVGNGGVGYMVNGNNKDHLIVPSLHYNHHHNQKNNKSPNEMSTEL</sequence>
<accession>A0A922HFH8</accession>
<feature type="compositionally biased region" description="Basic and acidic residues" evidence="3">
    <location>
        <begin position="477"/>
        <end position="487"/>
    </location>
</feature>
<feature type="compositionally biased region" description="Basic and acidic residues" evidence="3">
    <location>
        <begin position="590"/>
        <end position="601"/>
    </location>
</feature>
<organism evidence="5 6">
    <name type="scientific">Dermatophagoides farinae</name>
    <name type="common">American house dust mite</name>
    <dbReference type="NCBI Taxonomy" id="6954"/>
    <lineage>
        <taxon>Eukaryota</taxon>
        <taxon>Metazoa</taxon>
        <taxon>Ecdysozoa</taxon>
        <taxon>Arthropoda</taxon>
        <taxon>Chelicerata</taxon>
        <taxon>Arachnida</taxon>
        <taxon>Acari</taxon>
        <taxon>Acariformes</taxon>
        <taxon>Sarcoptiformes</taxon>
        <taxon>Astigmata</taxon>
        <taxon>Psoroptidia</taxon>
        <taxon>Analgoidea</taxon>
        <taxon>Pyroglyphidae</taxon>
        <taxon>Dermatophagoidinae</taxon>
        <taxon>Dermatophagoides</taxon>
    </lineage>
</organism>
<dbReference type="Proteomes" id="UP000790347">
    <property type="component" value="Unassembled WGS sequence"/>
</dbReference>
<feature type="region of interest" description="Disordered" evidence="3">
    <location>
        <begin position="462"/>
        <end position="494"/>
    </location>
</feature>
<dbReference type="Gene3D" id="2.30.29.30">
    <property type="entry name" value="Pleckstrin-homology domain (PH domain)/Phosphotyrosine-binding domain (PTB)"/>
    <property type="match status" value="1"/>
</dbReference>
<dbReference type="FunFam" id="3.10.20.90:FF:000039">
    <property type="entry name" value="Tyrosine-protein phosphatase non-receptor type"/>
    <property type="match status" value="1"/>
</dbReference>
<gene>
    <name evidence="5" type="ORF">DERF_015879</name>
</gene>
<protein>
    <recommendedName>
        <fullName evidence="4">FERM domain-containing protein</fullName>
    </recommendedName>
</protein>
<dbReference type="InterPro" id="IPR014352">
    <property type="entry name" value="FERM/acyl-CoA-bd_prot_sf"/>
</dbReference>
<dbReference type="GO" id="GO:0048731">
    <property type="term" value="P:system development"/>
    <property type="evidence" value="ECO:0007669"/>
    <property type="project" value="UniProtKB-ARBA"/>
</dbReference>
<dbReference type="Gene3D" id="3.10.20.90">
    <property type="entry name" value="Phosphatidylinositol 3-kinase Catalytic Subunit, Chain A, domain 1"/>
    <property type="match status" value="1"/>
</dbReference>
<dbReference type="SMART" id="SM00295">
    <property type="entry name" value="B41"/>
    <property type="match status" value="1"/>
</dbReference>
<keyword evidence="2" id="KW-0965">Cell junction</keyword>
<dbReference type="InterPro" id="IPR011993">
    <property type="entry name" value="PH-like_dom_sf"/>
</dbReference>
<feature type="domain" description="FERM" evidence="4">
    <location>
        <begin position="11"/>
        <end position="320"/>
    </location>
</feature>
<evidence type="ECO:0000256" key="3">
    <source>
        <dbReference type="SAM" id="MobiDB-lite"/>
    </source>
</evidence>
<dbReference type="InterPro" id="IPR035963">
    <property type="entry name" value="FERM_2"/>
</dbReference>